<evidence type="ECO:0008006" key="4">
    <source>
        <dbReference type="Google" id="ProtNLM"/>
    </source>
</evidence>
<accession>A0ABT7PPP2</accession>
<proteinExistence type="predicted"/>
<gene>
    <name evidence="2" type="ORF">QTN89_23705</name>
</gene>
<organism evidence="2 3">
    <name type="scientific">Roseiconus lacunae</name>
    <dbReference type="NCBI Taxonomy" id="2605694"/>
    <lineage>
        <taxon>Bacteria</taxon>
        <taxon>Pseudomonadati</taxon>
        <taxon>Planctomycetota</taxon>
        <taxon>Planctomycetia</taxon>
        <taxon>Pirellulales</taxon>
        <taxon>Pirellulaceae</taxon>
        <taxon>Roseiconus</taxon>
    </lineage>
</organism>
<dbReference type="RefSeq" id="WP_289166332.1">
    <property type="nucleotide sequence ID" value="NZ_JASZZN010000022.1"/>
</dbReference>
<keyword evidence="1" id="KW-0812">Transmembrane</keyword>
<evidence type="ECO:0000313" key="2">
    <source>
        <dbReference type="EMBL" id="MDM4018477.1"/>
    </source>
</evidence>
<name>A0ABT7PPP2_9BACT</name>
<evidence type="ECO:0000313" key="3">
    <source>
        <dbReference type="Proteomes" id="UP001239462"/>
    </source>
</evidence>
<reference evidence="2 3" key="1">
    <citation type="submission" date="2023-06" db="EMBL/GenBank/DDBJ databases">
        <title>Roseiconus lacunae JC819 isolated from Gulf of Mannar region, Tamil Nadu.</title>
        <authorList>
            <person name="Pk S."/>
            <person name="Ch S."/>
            <person name="Ch V.R."/>
        </authorList>
    </citation>
    <scope>NUCLEOTIDE SEQUENCE [LARGE SCALE GENOMIC DNA]</scope>
    <source>
        <strain evidence="2 3">JC819</strain>
    </source>
</reference>
<keyword evidence="3" id="KW-1185">Reference proteome</keyword>
<sequence>MNAASINQQSNTRQRSGTDYPMTVNWFDSVTACLTAIIVLLSCGTLIVLVLWLCTKALPTRMTTEVRSTVSSASMGVNESEFELPSIGEVSFLLEPSFEQTLRSVAAIPTSSDKRDATIGDIDFARVISRSSGPDVNAPPAIERWQRWVLRFDSKNRDDYARQLDYFGIELGVFGGGQAGIESVAQLSTMPIRNFNSHPESETRLYFSWEQKSPFQVFDRDILNRAGVSTTGRNVVRFLPASLEEELLKLERSHCRKHSSRVPESIVKTVFECRKFGNTYRFEVIDQFYR</sequence>
<evidence type="ECO:0000256" key="1">
    <source>
        <dbReference type="SAM" id="Phobius"/>
    </source>
</evidence>
<protein>
    <recommendedName>
        <fullName evidence="4">Transmembrane protein</fullName>
    </recommendedName>
</protein>
<dbReference type="EMBL" id="JASZZN010000022">
    <property type="protein sequence ID" value="MDM4018477.1"/>
    <property type="molecule type" value="Genomic_DNA"/>
</dbReference>
<keyword evidence="1" id="KW-1133">Transmembrane helix</keyword>
<feature type="transmembrane region" description="Helical" evidence="1">
    <location>
        <begin position="29"/>
        <end position="54"/>
    </location>
</feature>
<comment type="caution">
    <text evidence="2">The sequence shown here is derived from an EMBL/GenBank/DDBJ whole genome shotgun (WGS) entry which is preliminary data.</text>
</comment>
<dbReference type="Proteomes" id="UP001239462">
    <property type="component" value="Unassembled WGS sequence"/>
</dbReference>
<keyword evidence="1" id="KW-0472">Membrane</keyword>